<dbReference type="Proteomes" id="UP001146793">
    <property type="component" value="Unassembled WGS sequence"/>
</dbReference>
<dbReference type="GO" id="GO:0016020">
    <property type="term" value="C:membrane"/>
    <property type="evidence" value="ECO:0007669"/>
    <property type="project" value="UniProtKB-SubCell"/>
</dbReference>
<keyword evidence="9" id="KW-0675">Receptor</keyword>
<proteinExistence type="inferred from homology"/>
<protein>
    <submittedName>
        <fullName evidence="9">Progestin and adipoq receptor family member</fullName>
    </submittedName>
</protein>
<feature type="transmembrane region" description="Helical" evidence="8">
    <location>
        <begin position="390"/>
        <end position="409"/>
    </location>
</feature>
<reference evidence="9" key="1">
    <citation type="submission" date="2022-08" db="EMBL/GenBank/DDBJ databases">
        <title>Novel sulphate-reducing endosymbionts in the free-living metamonad Anaeramoeba.</title>
        <authorList>
            <person name="Jerlstrom-Hultqvist J."/>
            <person name="Cepicka I."/>
            <person name="Gallot-Lavallee L."/>
            <person name="Salas-Leiva D."/>
            <person name="Curtis B.A."/>
            <person name="Zahonova K."/>
            <person name="Pipaliya S."/>
            <person name="Dacks J."/>
            <person name="Roger A.J."/>
        </authorList>
    </citation>
    <scope>NUCLEOTIDE SEQUENCE</scope>
    <source>
        <strain evidence="9">Busselton2</strain>
    </source>
</reference>
<keyword evidence="6" id="KW-0862">Zinc</keyword>
<dbReference type="InterPro" id="IPR004254">
    <property type="entry name" value="AdipoR/HlyIII-related"/>
</dbReference>
<feature type="region of interest" description="Disordered" evidence="7">
    <location>
        <begin position="1"/>
        <end position="140"/>
    </location>
</feature>
<keyword evidence="5 8" id="KW-0472">Membrane</keyword>
<dbReference type="Pfam" id="PF03006">
    <property type="entry name" value="HlyIII"/>
    <property type="match status" value="1"/>
</dbReference>
<evidence type="ECO:0000313" key="10">
    <source>
        <dbReference type="Proteomes" id="UP001146793"/>
    </source>
</evidence>
<organism evidence="9 10">
    <name type="scientific">Anaeramoeba flamelloides</name>
    <dbReference type="NCBI Taxonomy" id="1746091"/>
    <lineage>
        <taxon>Eukaryota</taxon>
        <taxon>Metamonada</taxon>
        <taxon>Anaeramoebidae</taxon>
        <taxon>Anaeramoeba</taxon>
    </lineage>
</organism>
<evidence type="ECO:0000256" key="1">
    <source>
        <dbReference type="ARBA" id="ARBA00004141"/>
    </source>
</evidence>
<dbReference type="PANTHER" id="PTHR20855">
    <property type="entry name" value="ADIPOR/PROGESTIN RECEPTOR-RELATED"/>
    <property type="match status" value="1"/>
</dbReference>
<feature type="compositionally biased region" description="Polar residues" evidence="7">
    <location>
        <begin position="104"/>
        <end position="115"/>
    </location>
</feature>
<evidence type="ECO:0000313" key="9">
    <source>
        <dbReference type="EMBL" id="KAJ3432139.1"/>
    </source>
</evidence>
<feature type="binding site" evidence="6">
    <location>
        <position position="388"/>
    </location>
    <ligand>
        <name>Zn(2+)</name>
        <dbReference type="ChEBI" id="CHEBI:29105"/>
    </ligand>
</feature>
<comment type="subcellular location">
    <subcellularLocation>
        <location evidence="1">Membrane</location>
        <topology evidence="1">Multi-pass membrane protein</topology>
    </subcellularLocation>
</comment>
<keyword evidence="6" id="KW-0479">Metal-binding</keyword>
<feature type="transmembrane region" description="Helical" evidence="8">
    <location>
        <begin position="193"/>
        <end position="213"/>
    </location>
</feature>
<accession>A0AAV7YTI3</accession>
<feature type="transmembrane region" description="Helical" evidence="8">
    <location>
        <begin position="350"/>
        <end position="369"/>
    </location>
</feature>
<feature type="transmembrane region" description="Helical" evidence="8">
    <location>
        <begin position="321"/>
        <end position="344"/>
    </location>
</feature>
<feature type="binding site" evidence="6">
    <location>
        <position position="392"/>
    </location>
    <ligand>
        <name>Zn(2+)</name>
        <dbReference type="ChEBI" id="CHEBI:29105"/>
    </ligand>
</feature>
<evidence type="ECO:0000256" key="8">
    <source>
        <dbReference type="SAM" id="Phobius"/>
    </source>
</evidence>
<keyword evidence="3 8" id="KW-0812">Transmembrane</keyword>
<comment type="caution">
    <text evidence="9">The sequence shown here is derived from an EMBL/GenBank/DDBJ whole genome shotgun (WGS) entry which is preliminary data.</text>
</comment>
<feature type="transmembrane region" description="Helical" evidence="8">
    <location>
        <begin position="287"/>
        <end position="309"/>
    </location>
</feature>
<feature type="compositionally biased region" description="Basic residues" evidence="7">
    <location>
        <begin position="49"/>
        <end position="65"/>
    </location>
</feature>
<evidence type="ECO:0000256" key="5">
    <source>
        <dbReference type="ARBA" id="ARBA00023136"/>
    </source>
</evidence>
<evidence type="ECO:0000256" key="6">
    <source>
        <dbReference type="PIRSR" id="PIRSR604254-1"/>
    </source>
</evidence>
<comment type="similarity">
    <text evidence="2">Belongs to the ADIPOR family.</text>
</comment>
<keyword evidence="4 8" id="KW-1133">Transmembrane helix</keyword>
<dbReference type="AlphaFoldDB" id="A0AAV7YTI3"/>
<evidence type="ECO:0000256" key="7">
    <source>
        <dbReference type="SAM" id="MobiDB-lite"/>
    </source>
</evidence>
<dbReference type="EMBL" id="JANTQA010000047">
    <property type="protein sequence ID" value="KAJ3432139.1"/>
    <property type="molecule type" value="Genomic_DNA"/>
</dbReference>
<feature type="binding site" evidence="6">
    <location>
        <position position="245"/>
    </location>
    <ligand>
        <name>Zn(2+)</name>
        <dbReference type="ChEBI" id="CHEBI:29105"/>
    </ligand>
</feature>
<name>A0AAV7YTI3_9EUKA</name>
<feature type="transmembrane region" description="Helical" evidence="8">
    <location>
        <begin position="219"/>
        <end position="240"/>
    </location>
</feature>
<sequence>MNKPKFSINSDSDSEWEPLVTTPWNGDILVEEKVKSDTQNTDQAQKSGSNRKKGKNKNNKKKKTQKIAQPKQIKKQKQKQFSQSVPSRLEKKNSNQNRKKKAQSQKNLQQDNFQQKKPKDFDPSQLSENETAPEDLPPEPEVKATKFSLHTIYTTPLSLGTYRYLIKGYRAYFTKKLCITTAILRWHNETINVFSHLLASLVALVMFFLIPFLPTYKEARLFAKICLSAFPVGAFHSYFASTLFHTLKCHSFQTRSKLLKLDLTGIIVNAMGSLMTFYYYGLKDDNFFRFFHLLFYFCCAVLLMYLYYGSKKLLKFVRIRVWILIFYCAYGIVPLIHSCFLLPRDEWFDFIWKPMGMYSFFGVGTIFYLSKIPERFAMGRFDIVGASHQFWHLFCLLAEIWTFYTHQMLAKQYPNV</sequence>
<dbReference type="GO" id="GO:0038023">
    <property type="term" value="F:signaling receptor activity"/>
    <property type="evidence" value="ECO:0007669"/>
    <property type="project" value="TreeGrafter"/>
</dbReference>
<gene>
    <name evidence="9" type="ORF">M0812_21070</name>
</gene>
<dbReference type="PANTHER" id="PTHR20855:SF52">
    <property type="entry name" value="ADIPONECTIN RECEPTOR PROTEIN"/>
    <property type="match status" value="1"/>
</dbReference>
<evidence type="ECO:0000256" key="3">
    <source>
        <dbReference type="ARBA" id="ARBA00022692"/>
    </source>
</evidence>
<evidence type="ECO:0000256" key="2">
    <source>
        <dbReference type="ARBA" id="ARBA00007018"/>
    </source>
</evidence>
<feature type="transmembrane region" description="Helical" evidence="8">
    <location>
        <begin position="261"/>
        <end position="281"/>
    </location>
</feature>
<dbReference type="GO" id="GO:0046872">
    <property type="term" value="F:metal ion binding"/>
    <property type="evidence" value="ECO:0007669"/>
    <property type="project" value="UniProtKB-KW"/>
</dbReference>
<evidence type="ECO:0000256" key="4">
    <source>
        <dbReference type="ARBA" id="ARBA00022989"/>
    </source>
</evidence>